<dbReference type="EMBL" id="VEPZ02001443">
    <property type="protein sequence ID" value="KAE8672573.1"/>
    <property type="molecule type" value="Genomic_DNA"/>
</dbReference>
<dbReference type="InterPro" id="IPR022143">
    <property type="entry name" value="DUF3675"/>
</dbReference>
<name>A0A6A2XAN5_HIBSY</name>
<dbReference type="Proteomes" id="UP000436088">
    <property type="component" value="Unassembled WGS sequence"/>
</dbReference>
<dbReference type="GO" id="GO:0016020">
    <property type="term" value="C:membrane"/>
    <property type="evidence" value="ECO:0007669"/>
    <property type="project" value="TreeGrafter"/>
</dbReference>
<dbReference type="PANTHER" id="PTHR23012:SF215">
    <property type="entry name" value="RING_FYVE_PHD ZINC FINGER SUPERFAMILY PROTEIN"/>
    <property type="match status" value="1"/>
</dbReference>
<dbReference type="GO" id="GO:0004842">
    <property type="term" value="F:ubiquitin-protein transferase activity"/>
    <property type="evidence" value="ECO:0007669"/>
    <property type="project" value="TreeGrafter"/>
</dbReference>
<reference evidence="1" key="1">
    <citation type="submission" date="2019-09" db="EMBL/GenBank/DDBJ databases">
        <title>Draft genome information of white flower Hibiscus syriacus.</title>
        <authorList>
            <person name="Kim Y.-M."/>
        </authorList>
    </citation>
    <scope>NUCLEOTIDE SEQUENCE [LARGE SCALE GENOMIC DNA]</scope>
    <source>
        <strain evidence="1">YM2019G1</strain>
    </source>
</reference>
<comment type="caution">
    <text evidence="1">The sequence shown here is derived from an EMBL/GenBank/DDBJ whole genome shotgun (WGS) entry which is preliminary data.</text>
</comment>
<dbReference type="AlphaFoldDB" id="A0A6A2XAN5"/>
<sequence>MLKVLSESYKPGYIVPPPPPPQPEDLCPILFGDLKDGSVWPIFGQCYDEYSDNNSSGVEFFRSASLTRLALLFLRHVLYLASGDTNDELSRYITISLLRATGLLLPCYIVSWTISILQHRREQQITGEY</sequence>
<evidence type="ECO:0000313" key="1">
    <source>
        <dbReference type="EMBL" id="KAE8672573.1"/>
    </source>
</evidence>
<dbReference type="Pfam" id="PF12428">
    <property type="entry name" value="DUF3675"/>
    <property type="match status" value="1"/>
</dbReference>
<proteinExistence type="predicted"/>
<accession>A0A6A2XAN5</accession>
<keyword evidence="2" id="KW-1185">Reference proteome</keyword>
<dbReference type="GO" id="GO:0016567">
    <property type="term" value="P:protein ubiquitination"/>
    <property type="evidence" value="ECO:0007669"/>
    <property type="project" value="TreeGrafter"/>
</dbReference>
<organism evidence="1 2">
    <name type="scientific">Hibiscus syriacus</name>
    <name type="common">Rose of Sharon</name>
    <dbReference type="NCBI Taxonomy" id="106335"/>
    <lineage>
        <taxon>Eukaryota</taxon>
        <taxon>Viridiplantae</taxon>
        <taxon>Streptophyta</taxon>
        <taxon>Embryophyta</taxon>
        <taxon>Tracheophyta</taxon>
        <taxon>Spermatophyta</taxon>
        <taxon>Magnoliopsida</taxon>
        <taxon>eudicotyledons</taxon>
        <taxon>Gunneridae</taxon>
        <taxon>Pentapetalae</taxon>
        <taxon>rosids</taxon>
        <taxon>malvids</taxon>
        <taxon>Malvales</taxon>
        <taxon>Malvaceae</taxon>
        <taxon>Malvoideae</taxon>
        <taxon>Hibiscus</taxon>
    </lineage>
</organism>
<gene>
    <name evidence="1" type="ORF">F3Y22_tig00111837pilonHSYRG00507</name>
</gene>
<dbReference type="InterPro" id="IPR033275">
    <property type="entry name" value="MARCH-like"/>
</dbReference>
<evidence type="ECO:0000313" key="2">
    <source>
        <dbReference type="Proteomes" id="UP000436088"/>
    </source>
</evidence>
<protein>
    <submittedName>
        <fullName evidence="1">Uncharacterized protein</fullName>
    </submittedName>
</protein>
<dbReference type="PANTHER" id="PTHR23012">
    <property type="entry name" value="RING/FYVE/PHD ZINC FINGER DOMAIN-CONTAINING"/>
    <property type="match status" value="1"/>
</dbReference>